<feature type="compositionally biased region" description="Basic and acidic residues" evidence="1">
    <location>
        <begin position="38"/>
        <end position="50"/>
    </location>
</feature>
<evidence type="ECO:0000313" key="3">
    <source>
        <dbReference type="Proteomes" id="UP001604277"/>
    </source>
</evidence>
<gene>
    <name evidence="2" type="ORF">Fot_33326</name>
</gene>
<protein>
    <submittedName>
        <fullName evidence="2">Uncharacterized protein</fullName>
    </submittedName>
</protein>
<evidence type="ECO:0000256" key="1">
    <source>
        <dbReference type="SAM" id="MobiDB-lite"/>
    </source>
</evidence>
<keyword evidence="3" id="KW-1185">Reference proteome</keyword>
<dbReference type="Proteomes" id="UP001604277">
    <property type="component" value="Unassembled WGS sequence"/>
</dbReference>
<sequence length="120" mass="12973">MNPSVKKLRVGDRPKPTLSRLVRGEWNAGEGAKRKRKETSSEGVEGHVGDEETILVATESLQRTLSVIAIGTIMLDGVPSGSKRIGNGKEKVVVDLASSGGEHEASPRKRHSRGMFEELI</sequence>
<accession>A0ABD1TAF9</accession>
<name>A0ABD1TAF9_9LAMI</name>
<feature type="region of interest" description="Disordered" evidence="1">
    <location>
        <begin position="1"/>
        <end position="51"/>
    </location>
</feature>
<proteinExistence type="predicted"/>
<comment type="caution">
    <text evidence="2">The sequence shown here is derived from an EMBL/GenBank/DDBJ whole genome shotgun (WGS) entry which is preliminary data.</text>
</comment>
<dbReference type="AlphaFoldDB" id="A0ABD1TAF9"/>
<evidence type="ECO:0000313" key="2">
    <source>
        <dbReference type="EMBL" id="KAL2509679.1"/>
    </source>
</evidence>
<organism evidence="2 3">
    <name type="scientific">Forsythia ovata</name>
    <dbReference type="NCBI Taxonomy" id="205694"/>
    <lineage>
        <taxon>Eukaryota</taxon>
        <taxon>Viridiplantae</taxon>
        <taxon>Streptophyta</taxon>
        <taxon>Embryophyta</taxon>
        <taxon>Tracheophyta</taxon>
        <taxon>Spermatophyta</taxon>
        <taxon>Magnoliopsida</taxon>
        <taxon>eudicotyledons</taxon>
        <taxon>Gunneridae</taxon>
        <taxon>Pentapetalae</taxon>
        <taxon>asterids</taxon>
        <taxon>lamiids</taxon>
        <taxon>Lamiales</taxon>
        <taxon>Oleaceae</taxon>
        <taxon>Forsythieae</taxon>
        <taxon>Forsythia</taxon>
    </lineage>
</organism>
<dbReference type="EMBL" id="JBFOLJ010000009">
    <property type="protein sequence ID" value="KAL2509679.1"/>
    <property type="molecule type" value="Genomic_DNA"/>
</dbReference>
<feature type="region of interest" description="Disordered" evidence="1">
    <location>
        <begin position="97"/>
        <end position="120"/>
    </location>
</feature>
<reference evidence="3" key="1">
    <citation type="submission" date="2024-07" db="EMBL/GenBank/DDBJ databases">
        <title>Two chromosome-level genome assemblies of Korean endemic species Abeliophyllum distichum and Forsythia ovata (Oleaceae).</title>
        <authorList>
            <person name="Jang H."/>
        </authorList>
    </citation>
    <scope>NUCLEOTIDE SEQUENCE [LARGE SCALE GENOMIC DNA]</scope>
</reference>